<name>A0ABP9R7L5_9PSEU</name>
<dbReference type="Proteomes" id="UP001428817">
    <property type="component" value="Unassembled WGS sequence"/>
</dbReference>
<gene>
    <name evidence="1" type="ORF">GCM10023321_72790</name>
</gene>
<accession>A0ABP9R7L5</accession>
<reference evidence="2" key="1">
    <citation type="journal article" date="2019" name="Int. J. Syst. Evol. Microbiol.">
        <title>The Global Catalogue of Microorganisms (GCM) 10K type strain sequencing project: providing services to taxonomists for standard genome sequencing and annotation.</title>
        <authorList>
            <consortium name="The Broad Institute Genomics Platform"/>
            <consortium name="The Broad Institute Genome Sequencing Center for Infectious Disease"/>
            <person name="Wu L."/>
            <person name="Ma J."/>
        </authorList>
    </citation>
    <scope>NUCLEOTIDE SEQUENCE [LARGE SCALE GENOMIC DNA]</scope>
    <source>
        <strain evidence="2">JCM 18303</strain>
    </source>
</reference>
<comment type="caution">
    <text evidence="1">The sequence shown here is derived from an EMBL/GenBank/DDBJ whole genome shotgun (WGS) entry which is preliminary data.</text>
</comment>
<dbReference type="EMBL" id="BAABJP010000051">
    <property type="protein sequence ID" value="GAA5172633.1"/>
    <property type="molecule type" value="Genomic_DNA"/>
</dbReference>
<organism evidence="1 2">
    <name type="scientific">Pseudonocardia eucalypti</name>
    <dbReference type="NCBI Taxonomy" id="648755"/>
    <lineage>
        <taxon>Bacteria</taxon>
        <taxon>Bacillati</taxon>
        <taxon>Actinomycetota</taxon>
        <taxon>Actinomycetes</taxon>
        <taxon>Pseudonocardiales</taxon>
        <taxon>Pseudonocardiaceae</taxon>
        <taxon>Pseudonocardia</taxon>
    </lineage>
</organism>
<sequence length="105" mass="10977">MRVSIAARRASAPVAPVGNVARQSGRALTSASGPPYPGVGAVLGAIAHRYLSEWHVHEGFSQSALAAEYGDTELARRLASLAATSEHVSCTVRRYLTDSLADETG</sequence>
<evidence type="ECO:0000313" key="2">
    <source>
        <dbReference type="Proteomes" id="UP001428817"/>
    </source>
</evidence>
<protein>
    <submittedName>
        <fullName evidence="1">Uncharacterized protein</fullName>
    </submittedName>
</protein>
<keyword evidence="2" id="KW-1185">Reference proteome</keyword>
<evidence type="ECO:0000313" key="1">
    <source>
        <dbReference type="EMBL" id="GAA5172633.1"/>
    </source>
</evidence>
<proteinExistence type="predicted"/>